<evidence type="ECO:0000256" key="5">
    <source>
        <dbReference type="ARBA" id="ARBA00029447"/>
    </source>
</evidence>
<dbReference type="Gene3D" id="1.10.287.950">
    <property type="entry name" value="Methyl-accepting chemotaxis protein"/>
    <property type="match status" value="2"/>
</dbReference>
<feature type="transmembrane region" description="Helical" evidence="8">
    <location>
        <begin position="179"/>
        <end position="201"/>
    </location>
</feature>
<comment type="caution">
    <text evidence="11">The sequence shown here is derived from an EMBL/GenBank/DDBJ whole genome shotgun (WGS) entry which is preliminary data.</text>
</comment>
<dbReference type="Pfam" id="PF00672">
    <property type="entry name" value="HAMP"/>
    <property type="match status" value="1"/>
</dbReference>
<keyword evidence="12" id="KW-1185">Reference proteome</keyword>
<keyword evidence="7" id="KW-0175">Coiled coil</keyword>
<dbReference type="Gene3D" id="6.10.340.10">
    <property type="match status" value="1"/>
</dbReference>
<evidence type="ECO:0000256" key="4">
    <source>
        <dbReference type="ARBA" id="ARBA00023224"/>
    </source>
</evidence>
<dbReference type="GO" id="GO:0007165">
    <property type="term" value="P:signal transduction"/>
    <property type="evidence" value="ECO:0007669"/>
    <property type="project" value="UniProtKB-KW"/>
</dbReference>
<keyword evidence="3 8" id="KW-0472">Membrane</keyword>
<name>A0A9X4QTP1_9BACL</name>
<accession>A0A9X4QTP1</accession>
<sequence>MNFTIRKKLMAGFLGVIILLGMISAISYVQLLHIDNAYSDLVGRRTAILIQAKEIQNYASRENGSLRGALLQEEGASDTLAEMIAGLDGAIRSASDLAQRAETKDTLSQLASLNGEFKQEADKVLALLRTDPTAAKEQFVEKTSPIAVQIRDLADRIVESQSSSMDEGSKENSKLVDDVIRTVLTLSAISLILAVGIALLISRVIARPILALADGAERIASGDLTQPDIRAKNRDEIARLATAFNLMKAKLRQLIGEVGMNTGQVAATSEELAASAEQTSRATEQISAAIQEVAEGSSVQVSSVTAAAEAADEISKGMAQAAASIQRVAALNTDANEKADDGHQVVSRAIEQMERIGNAVTEASEVVYALSGKSKAIKQIAETIAGLSAQTNILSLNAAIEATRAGEHGLGFAVVAREVRRLAEQSSEAAGQVQELVLEIQKEADTAVGSMDAGASVVIEGIELVNRSGTSFSLISGAVEQAAAESQAVASIVEQVNASAQRMLQMMENVAHIAEQSAANMQNVAASSEEQNAAMEEVSASAEALSQMAQELQEAIGHFKV</sequence>
<keyword evidence="2" id="KW-1003">Cell membrane</keyword>
<dbReference type="Pfam" id="PF00015">
    <property type="entry name" value="MCPsignal"/>
    <property type="match status" value="1"/>
</dbReference>
<evidence type="ECO:0000256" key="1">
    <source>
        <dbReference type="ARBA" id="ARBA00004236"/>
    </source>
</evidence>
<keyword evidence="8" id="KW-1133">Transmembrane helix</keyword>
<dbReference type="PROSITE" id="PS50885">
    <property type="entry name" value="HAMP"/>
    <property type="match status" value="1"/>
</dbReference>
<dbReference type="PANTHER" id="PTHR32089:SF112">
    <property type="entry name" value="LYSOZYME-LIKE PROTEIN-RELATED"/>
    <property type="match status" value="1"/>
</dbReference>
<dbReference type="Pfam" id="PF12729">
    <property type="entry name" value="4HB_MCP_1"/>
    <property type="match status" value="1"/>
</dbReference>
<evidence type="ECO:0000256" key="2">
    <source>
        <dbReference type="ARBA" id="ARBA00022475"/>
    </source>
</evidence>
<evidence type="ECO:0000259" key="9">
    <source>
        <dbReference type="PROSITE" id="PS50111"/>
    </source>
</evidence>
<dbReference type="EMBL" id="JAPDIA010000007">
    <property type="protein sequence ID" value="MDG0811376.1"/>
    <property type="molecule type" value="Genomic_DNA"/>
</dbReference>
<dbReference type="GO" id="GO:0005886">
    <property type="term" value="C:plasma membrane"/>
    <property type="evidence" value="ECO:0007669"/>
    <property type="project" value="UniProtKB-SubCell"/>
</dbReference>
<dbReference type="SMART" id="SM00304">
    <property type="entry name" value="HAMP"/>
    <property type="match status" value="1"/>
</dbReference>
<comment type="similarity">
    <text evidence="5">Belongs to the methyl-accepting chemotaxis (MCP) protein family.</text>
</comment>
<dbReference type="SMART" id="SM00283">
    <property type="entry name" value="MA"/>
    <property type="match status" value="1"/>
</dbReference>
<dbReference type="InterPro" id="IPR003660">
    <property type="entry name" value="HAMP_dom"/>
</dbReference>
<dbReference type="InterPro" id="IPR024478">
    <property type="entry name" value="HlyB_4HB_MCP"/>
</dbReference>
<feature type="domain" description="HAMP" evidence="10">
    <location>
        <begin position="203"/>
        <end position="256"/>
    </location>
</feature>
<dbReference type="AlphaFoldDB" id="A0A9X4QTP1"/>
<gene>
    <name evidence="11" type="ORF">OMP40_19895</name>
</gene>
<dbReference type="RefSeq" id="WP_277533956.1">
    <property type="nucleotide sequence ID" value="NZ_JAPDIA010000007.1"/>
</dbReference>
<dbReference type="PANTHER" id="PTHR32089">
    <property type="entry name" value="METHYL-ACCEPTING CHEMOTAXIS PROTEIN MCPB"/>
    <property type="match status" value="1"/>
</dbReference>
<organism evidence="11 12">
    <name type="scientific">Cohnella rhizosphaerae</name>
    <dbReference type="NCBI Taxonomy" id="1457232"/>
    <lineage>
        <taxon>Bacteria</taxon>
        <taxon>Bacillati</taxon>
        <taxon>Bacillota</taxon>
        <taxon>Bacilli</taxon>
        <taxon>Bacillales</taxon>
        <taxon>Paenibacillaceae</taxon>
        <taxon>Cohnella</taxon>
    </lineage>
</organism>
<dbReference type="PROSITE" id="PS50111">
    <property type="entry name" value="CHEMOTAXIS_TRANSDUC_2"/>
    <property type="match status" value="1"/>
</dbReference>
<dbReference type="InterPro" id="IPR004089">
    <property type="entry name" value="MCPsignal_dom"/>
</dbReference>
<evidence type="ECO:0000256" key="3">
    <source>
        <dbReference type="ARBA" id="ARBA00023136"/>
    </source>
</evidence>
<evidence type="ECO:0000259" key="10">
    <source>
        <dbReference type="PROSITE" id="PS50885"/>
    </source>
</evidence>
<feature type="coiled-coil region" evidence="7">
    <location>
        <begin position="518"/>
        <end position="555"/>
    </location>
</feature>
<evidence type="ECO:0000256" key="7">
    <source>
        <dbReference type="SAM" id="Coils"/>
    </source>
</evidence>
<dbReference type="SUPFAM" id="SSF58104">
    <property type="entry name" value="Methyl-accepting chemotaxis protein (MCP) signaling domain"/>
    <property type="match status" value="1"/>
</dbReference>
<evidence type="ECO:0000256" key="8">
    <source>
        <dbReference type="SAM" id="Phobius"/>
    </source>
</evidence>
<evidence type="ECO:0000313" key="11">
    <source>
        <dbReference type="EMBL" id="MDG0811376.1"/>
    </source>
</evidence>
<dbReference type="Proteomes" id="UP001153404">
    <property type="component" value="Unassembled WGS sequence"/>
</dbReference>
<comment type="subcellular location">
    <subcellularLocation>
        <location evidence="1">Cell membrane</location>
    </subcellularLocation>
</comment>
<evidence type="ECO:0000256" key="6">
    <source>
        <dbReference type="PROSITE-ProRule" id="PRU00284"/>
    </source>
</evidence>
<reference evidence="11" key="1">
    <citation type="submission" date="2022-10" db="EMBL/GenBank/DDBJ databases">
        <title>Comparative genomic analysis of Cohnella hashimotonis sp. nov., isolated from the International Space Station.</title>
        <authorList>
            <person name="Simpson A."/>
            <person name="Venkateswaran K."/>
        </authorList>
    </citation>
    <scope>NUCLEOTIDE SEQUENCE</scope>
    <source>
        <strain evidence="11">DSM 28161</strain>
    </source>
</reference>
<proteinExistence type="inferred from homology"/>
<evidence type="ECO:0000313" key="12">
    <source>
        <dbReference type="Proteomes" id="UP001153404"/>
    </source>
</evidence>
<dbReference type="CDD" id="cd06225">
    <property type="entry name" value="HAMP"/>
    <property type="match status" value="1"/>
</dbReference>
<protein>
    <submittedName>
        <fullName evidence="11">Methyl-accepting chemotaxis protein</fullName>
    </submittedName>
</protein>
<feature type="domain" description="Methyl-accepting transducer" evidence="9">
    <location>
        <begin position="275"/>
        <end position="511"/>
    </location>
</feature>
<keyword evidence="4 6" id="KW-0807">Transducer</keyword>
<keyword evidence="8" id="KW-0812">Transmembrane</keyword>